<proteinExistence type="predicted"/>
<sequence>MMRPPHRITSRFAARLPGFGILAHVGRKSGRVYRTPVNVFRAPEGFLIALTYGQESEWVKNVLAAGGCEVETRGARYQLFAPTIVHDPTRRRFPLPVRIVLRLIGANAFMQVSTSRAQG</sequence>
<organism evidence="1 2">
    <name type="scientific">Candidatus Sulfotelmatobacter kueseliae</name>
    <dbReference type="NCBI Taxonomy" id="2042962"/>
    <lineage>
        <taxon>Bacteria</taxon>
        <taxon>Pseudomonadati</taxon>
        <taxon>Acidobacteriota</taxon>
        <taxon>Terriglobia</taxon>
        <taxon>Terriglobales</taxon>
        <taxon>Candidatus Korobacteraceae</taxon>
        <taxon>Candidatus Sulfotelmatobacter</taxon>
    </lineage>
</organism>
<dbReference type="InterPro" id="IPR012349">
    <property type="entry name" value="Split_barrel_FMN-bd"/>
</dbReference>
<evidence type="ECO:0000313" key="2">
    <source>
        <dbReference type="Proteomes" id="UP000238701"/>
    </source>
</evidence>
<protein>
    <submittedName>
        <fullName evidence="1">Deazaflavin-dependent nitroreductase family protein</fullName>
    </submittedName>
</protein>
<dbReference type="InterPro" id="IPR004378">
    <property type="entry name" value="F420H2_quin_Rdtase"/>
</dbReference>
<dbReference type="Pfam" id="PF04075">
    <property type="entry name" value="F420H2_quin_red"/>
    <property type="match status" value="1"/>
</dbReference>
<reference evidence="2" key="1">
    <citation type="submission" date="2018-02" db="EMBL/GenBank/DDBJ databases">
        <authorList>
            <person name="Hausmann B."/>
        </authorList>
    </citation>
    <scope>NUCLEOTIDE SEQUENCE [LARGE SCALE GENOMIC DNA]</scope>
    <source>
        <strain evidence="2">Peat soil MAG SbA1</strain>
    </source>
</reference>
<dbReference type="NCBIfam" id="TIGR00026">
    <property type="entry name" value="hi_GC_TIGR00026"/>
    <property type="match status" value="1"/>
</dbReference>
<evidence type="ECO:0000313" key="1">
    <source>
        <dbReference type="EMBL" id="SPF37807.1"/>
    </source>
</evidence>
<dbReference type="AlphaFoldDB" id="A0A2U3KE35"/>
<dbReference type="Gene3D" id="2.30.110.10">
    <property type="entry name" value="Electron Transport, Fmn-binding Protein, Chain A"/>
    <property type="match status" value="1"/>
</dbReference>
<dbReference type="EMBL" id="OMOD01000098">
    <property type="protein sequence ID" value="SPF37807.1"/>
    <property type="molecule type" value="Genomic_DNA"/>
</dbReference>
<accession>A0A2U3KE35</accession>
<dbReference type="Proteomes" id="UP000238701">
    <property type="component" value="Unassembled WGS sequence"/>
</dbReference>
<name>A0A2U3KE35_9BACT</name>
<dbReference type="GO" id="GO:0016491">
    <property type="term" value="F:oxidoreductase activity"/>
    <property type="evidence" value="ECO:0007669"/>
    <property type="project" value="InterPro"/>
</dbReference>
<gene>
    <name evidence="1" type="ORF">SBA1_1870003</name>
</gene>